<evidence type="ECO:0000256" key="2">
    <source>
        <dbReference type="SAM" id="MobiDB-lite"/>
    </source>
</evidence>
<dbReference type="CDD" id="cd00052">
    <property type="entry name" value="EH"/>
    <property type="match status" value="2"/>
</dbReference>
<keyword evidence="5" id="KW-1185">Reference proteome</keyword>
<dbReference type="Gene3D" id="1.10.238.10">
    <property type="entry name" value="EF-hand"/>
    <property type="match status" value="3"/>
</dbReference>
<evidence type="ECO:0000259" key="3">
    <source>
        <dbReference type="PROSITE" id="PS50031"/>
    </source>
</evidence>
<feature type="domain" description="EH" evidence="3">
    <location>
        <begin position="204"/>
        <end position="294"/>
    </location>
</feature>
<feature type="region of interest" description="Disordered" evidence="2">
    <location>
        <begin position="1176"/>
        <end position="1305"/>
    </location>
</feature>
<sequence>MASLPPPPQSARLGLSRKVSQLRAPGEGGAGVGGNIGAMGARSEAASIAEAAGLSLSSDEISVYSQLFSIGDVTKKGFISADHAVPLLTRSKLPQATLAEIWQLGDEEGKGFLTQSGFYRVLKLVAVAQQGQPVMLNLLSMKTPPPTFEGLDLTPTPIPTLSRHDSSPLGGDIFSSPSPSGLAAPAPAAAPIPPPAAVTVTSDEKARFASTFAALGPVGGAVTREQAGRVFMQSGLPPDVLRGVWTLVDPTSSNRVTLPYFSAAMNILSRIRSRDLTSVPTQLPAGLVAQFESPQPTTPLLGPSQPAASAASSLLGAPLSAQSTSTTSTVLGAPRSFAAPLMQSQPQPPTMAKADSFASLVGFGSSTGSGAGVGAGSKPASTVGGGLGLGFGVAPAGTLGGGAEWGIPAAERVRYGEIFEQTDVGKKGYLSGEEAVEFFVKSRLSQEQLAQIWDLSTVRKAGQLSRDEFSVAMHLIRQARSGIPLPSVLPVDLVPPTLRNLTSTPQAAPPQASALQQQQQTQNSNKDLFDFDFGSPSLAPVPLSKPPALVDLKGPSGGAFGTPPTSGFSLSNLTTPIAAQPAVSPASVASPSMLASSPPSAASPANAFSLETAQKDLARARVELRMGETQISETQQQASALVQQRSMLEQELRTVGEQKREMAVRVATARNEVEALRRANAELEAAVRREQAEIAAGQDEVQRRANEAEEARSAAEAMEMMVVRARSEAEHVKGELRAAEERTLALRQQVERLRVEERTLRAQAEQAKQQRTVTVQQAELANREKVELEKTNDALRDTISAAGSVAPRTNNFAGGPLTPGGTPIISRPPPPPPPTAAAKTDGLFGLDLASSATGLGLIAGKKSTLPDKGKEHETLQEPAAKTTSLPGTAMLSPPGDTLRGNSPSPFTDFQAKFPEMPGDIDDPFTSFEQEPTKVVPSEAAAPTATLPPPSPPQPNMFEADFSSAFGNDPFGPPPTSSAAASPTTSNVQSSPVIVSAPAPVPAPVPGGSQTTTSPQSATGTETKSEQPAPETTPGGAVLSAEESFPSMEDFEAEFDKAPKPGAGDTPMSPSVGPVSENAPPPVPALSLKPGGAKSGHSPNPSVTSGFEAAFGAANVSKPSARAQTPDLESEFKDAFGPTTGAPPSELALAARTTPGKDLTAFDFDAEFTDDAFKFTSDFGGTGKPPLSGSNPLTLQQPTVTSPPSSPPPSSVPAFDADFSSAFSQPFQTTSPVGTASTAGDPFAAAFGPSVPGTSSAGGARMSWDLDTVFGPGGSSGGPPTTNGKDPFGSSPTFGATTGASPPAFSAPNNAFEADFSAAFSGGAVPFDANFSAAPAIGSGMPSAARPQQSLGPDKDLAPEVKEVISLTGASADKAFDALVKYDMDVQRAVNYVLG</sequence>
<evidence type="ECO:0000313" key="4">
    <source>
        <dbReference type="EMBL" id="KXS22185.1"/>
    </source>
</evidence>
<feature type="coiled-coil region" evidence="1">
    <location>
        <begin position="610"/>
        <end position="798"/>
    </location>
</feature>
<feature type="compositionally biased region" description="Pro residues" evidence="2">
    <location>
        <begin position="945"/>
        <end position="954"/>
    </location>
</feature>
<feature type="compositionally biased region" description="Low complexity" evidence="2">
    <location>
        <begin position="976"/>
        <end position="997"/>
    </location>
</feature>
<organism evidence="4 5">
    <name type="scientific">Gonapodya prolifera (strain JEL478)</name>
    <name type="common">Monoblepharis prolifera</name>
    <dbReference type="NCBI Taxonomy" id="1344416"/>
    <lineage>
        <taxon>Eukaryota</taxon>
        <taxon>Fungi</taxon>
        <taxon>Fungi incertae sedis</taxon>
        <taxon>Chytridiomycota</taxon>
        <taxon>Chytridiomycota incertae sedis</taxon>
        <taxon>Monoblepharidomycetes</taxon>
        <taxon>Monoblepharidales</taxon>
        <taxon>Gonapodyaceae</taxon>
        <taxon>Gonapodya</taxon>
    </lineage>
</organism>
<dbReference type="GO" id="GO:0005737">
    <property type="term" value="C:cytoplasm"/>
    <property type="evidence" value="ECO:0007669"/>
    <property type="project" value="TreeGrafter"/>
</dbReference>
<accession>A0A139B0F7</accession>
<feature type="domain" description="EH" evidence="3">
    <location>
        <begin position="60"/>
        <end position="149"/>
    </location>
</feature>
<gene>
    <name evidence="4" type="ORF">M427DRAFT_40161</name>
</gene>
<dbReference type="EMBL" id="KQ965731">
    <property type="protein sequence ID" value="KXS22185.1"/>
    <property type="molecule type" value="Genomic_DNA"/>
</dbReference>
<dbReference type="PANTHER" id="PTHR11216:SF170">
    <property type="entry name" value="DYNAMIN ASSOCIATED PROTEIN 160, ISOFORM D"/>
    <property type="match status" value="1"/>
</dbReference>
<proteinExistence type="predicted"/>
<dbReference type="PANTHER" id="PTHR11216">
    <property type="entry name" value="EH DOMAIN"/>
    <property type="match status" value="1"/>
</dbReference>
<feature type="compositionally biased region" description="Polar residues" evidence="2">
    <location>
        <begin position="1220"/>
        <end position="1237"/>
    </location>
</feature>
<reference evidence="4 5" key="1">
    <citation type="journal article" date="2015" name="Genome Biol. Evol.">
        <title>Phylogenomic analyses indicate that early fungi evolved digesting cell walls of algal ancestors of land plants.</title>
        <authorList>
            <person name="Chang Y."/>
            <person name="Wang S."/>
            <person name="Sekimoto S."/>
            <person name="Aerts A.L."/>
            <person name="Choi C."/>
            <person name="Clum A."/>
            <person name="LaButti K.M."/>
            <person name="Lindquist E.A."/>
            <person name="Yee Ngan C."/>
            <person name="Ohm R.A."/>
            <person name="Salamov A.A."/>
            <person name="Grigoriev I.V."/>
            <person name="Spatafora J.W."/>
            <person name="Berbee M.L."/>
        </authorList>
    </citation>
    <scope>NUCLEOTIDE SEQUENCE [LARGE SCALE GENOMIC DNA]</scope>
    <source>
        <strain evidence="4 5">JEL478</strain>
    </source>
</reference>
<dbReference type="InterPro" id="IPR000261">
    <property type="entry name" value="EH_dom"/>
</dbReference>
<dbReference type="STRING" id="1344416.A0A139B0F7"/>
<dbReference type="GO" id="GO:0005886">
    <property type="term" value="C:plasma membrane"/>
    <property type="evidence" value="ECO:0007669"/>
    <property type="project" value="TreeGrafter"/>
</dbReference>
<feature type="region of interest" description="Disordered" evidence="2">
    <location>
        <begin position="1337"/>
        <end position="1356"/>
    </location>
</feature>
<dbReference type="GO" id="GO:0006897">
    <property type="term" value="P:endocytosis"/>
    <property type="evidence" value="ECO:0007669"/>
    <property type="project" value="TreeGrafter"/>
</dbReference>
<feature type="compositionally biased region" description="Low complexity" evidence="2">
    <location>
        <begin position="500"/>
        <end position="522"/>
    </location>
</feature>
<keyword evidence="1" id="KW-0175">Coiled coil</keyword>
<feature type="compositionally biased region" description="Basic and acidic residues" evidence="2">
    <location>
        <begin position="864"/>
        <end position="875"/>
    </location>
</feature>
<dbReference type="Gene3D" id="1.10.8.10">
    <property type="entry name" value="DNA helicase RuvA subunit, C-terminal domain"/>
    <property type="match status" value="1"/>
</dbReference>
<feature type="region of interest" description="Disordered" evidence="2">
    <location>
        <begin position="500"/>
        <end position="531"/>
    </location>
</feature>
<dbReference type="GO" id="GO:0016197">
    <property type="term" value="P:endosomal transport"/>
    <property type="evidence" value="ECO:0007669"/>
    <property type="project" value="TreeGrafter"/>
</dbReference>
<dbReference type="Proteomes" id="UP000070544">
    <property type="component" value="Unassembled WGS sequence"/>
</dbReference>
<feature type="region of interest" description="Disordered" evidence="2">
    <location>
        <begin position="862"/>
        <end position="1145"/>
    </location>
</feature>
<feature type="compositionally biased region" description="Polar residues" evidence="2">
    <location>
        <begin position="1289"/>
        <end position="1298"/>
    </location>
</feature>
<dbReference type="OrthoDB" id="524326at2759"/>
<dbReference type="PROSITE" id="PS50031">
    <property type="entry name" value="EH"/>
    <property type="match status" value="3"/>
</dbReference>
<dbReference type="SUPFAM" id="SSF47473">
    <property type="entry name" value="EF-hand"/>
    <property type="match status" value="3"/>
</dbReference>
<dbReference type="Pfam" id="PF12763">
    <property type="entry name" value="EH"/>
    <property type="match status" value="3"/>
</dbReference>
<dbReference type="OMA" id="MSKFTPT"/>
<feature type="domain" description="EH" evidence="3">
    <location>
        <begin position="411"/>
        <end position="500"/>
    </location>
</feature>
<name>A0A139B0F7_GONPJ</name>
<evidence type="ECO:0000256" key="1">
    <source>
        <dbReference type="SAM" id="Coils"/>
    </source>
</evidence>
<protein>
    <recommendedName>
        <fullName evidence="3">EH domain-containing protein</fullName>
    </recommendedName>
</protein>
<feature type="compositionally biased region" description="Polar residues" evidence="2">
    <location>
        <begin position="1007"/>
        <end position="1021"/>
    </location>
</feature>
<feature type="compositionally biased region" description="Low complexity" evidence="2">
    <location>
        <begin position="1191"/>
        <end position="1202"/>
    </location>
</feature>
<dbReference type="SMART" id="SM00027">
    <property type="entry name" value="EH"/>
    <property type="match status" value="3"/>
</dbReference>
<evidence type="ECO:0000313" key="5">
    <source>
        <dbReference type="Proteomes" id="UP000070544"/>
    </source>
</evidence>
<dbReference type="InterPro" id="IPR011992">
    <property type="entry name" value="EF-hand-dom_pair"/>
</dbReference>